<name>A0A5C6BR92_9PLAN</name>
<dbReference type="AlphaFoldDB" id="A0A5C6BR92"/>
<protein>
    <recommendedName>
        <fullName evidence="3">HTH cro/C1-type domain-containing protein</fullName>
    </recommendedName>
</protein>
<evidence type="ECO:0000313" key="2">
    <source>
        <dbReference type="Proteomes" id="UP000320735"/>
    </source>
</evidence>
<reference evidence="1 2" key="1">
    <citation type="submission" date="2019-02" db="EMBL/GenBank/DDBJ databases">
        <title>Deep-cultivation of Planctomycetes and their phenomic and genomic characterization uncovers novel biology.</title>
        <authorList>
            <person name="Wiegand S."/>
            <person name="Jogler M."/>
            <person name="Boedeker C."/>
            <person name="Pinto D."/>
            <person name="Vollmers J."/>
            <person name="Rivas-Marin E."/>
            <person name="Kohn T."/>
            <person name="Peeters S.H."/>
            <person name="Heuer A."/>
            <person name="Rast P."/>
            <person name="Oberbeckmann S."/>
            <person name="Bunk B."/>
            <person name="Jeske O."/>
            <person name="Meyerdierks A."/>
            <person name="Storesund J.E."/>
            <person name="Kallscheuer N."/>
            <person name="Luecker S."/>
            <person name="Lage O.M."/>
            <person name="Pohl T."/>
            <person name="Merkel B.J."/>
            <person name="Hornburger P."/>
            <person name="Mueller R.-W."/>
            <person name="Bruemmer F."/>
            <person name="Labrenz M."/>
            <person name="Spormann A.M."/>
            <person name="Op Den Camp H."/>
            <person name="Overmann J."/>
            <person name="Amann R."/>
            <person name="Jetten M.S.M."/>
            <person name="Mascher T."/>
            <person name="Medema M.H."/>
            <person name="Devos D.P."/>
            <person name="Kaster A.-K."/>
            <person name="Ovreas L."/>
            <person name="Rohde M."/>
            <person name="Galperin M.Y."/>
            <person name="Jogler C."/>
        </authorList>
    </citation>
    <scope>NUCLEOTIDE SEQUENCE [LARGE SCALE GENOMIC DNA]</scope>
    <source>
        <strain evidence="1 2">CA54</strain>
    </source>
</reference>
<comment type="caution">
    <text evidence="1">The sequence shown here is derived from an EMBL/GenBank/DDBJ whole genome shotgun (WGS) entry which is preliminary data.</text>
</comment>
<organism evidence="1 2">
    <name type="scientific">Symmachiella macrocystis</name>
    <dbReference type="NCBI Taxonomy" id="2527985"/>
    <lineage>
        <taxon>Bacteria</taxon>
        <taxon>Pseudomonadati</taxon>
        <taxon>Planctomycetota</taxon>
        <taxon>Planctomycetia</taxon>
        <taxon>Planctomycetales</taxon>
        <taxon>Planctomycetaceae</taxon>
        <taxon>Symmachiella</taxon>
    </lineage>
</organism>
<accession>A0A5C6BR92</accession>
<sequence>MSEDLLNQLRDIIANAEESRYSMSKATGISESQLAQFMAGTKGLGPVAVDTLLSHLGYEAVLKKKRKA</sequence>
<dbReference type="EMBL" id="SJPP01000001">
    <property type="protein sequence ID" value="TWU14535.1"/>
    <property type="molecule type" value="Genomic_DNA"/>
</dbReference>
<proteinExistence type="predicted"/>
<dbReference type="OrthoDB" id="9885834at2"/>
<evidence type="ECO:0000313" key="1">
    <source>
        <dbReference type="EMBL" id="TWU14535.1"/>
    </source>
</evidence>
<gene>
    <name evidence="1" type="ORF">CA54_34020</name>
</gene>
<dbReference type="Proteomes" id="UP000320735">
    <property type="component" value="Unassembled WGS sequence"/>
</dbReference>
<keyword evidence="2" id="KW-1185">Reference proteome</keyword>
<evidence type="ECO:0008006" key="3">
    <source>
        <dbReference type="Google" id="ProtNLM"/>
    </source>
</evidence>
<dbReference type="RefSeq" id="WP_146371831.1">
    <property type="nucleotide sequence ID" value="NZ_SJPP01000001.1"/>
</dbReference>